<dbReference type="Proteomes" id="UP000216024">
    <property type="component" value="Unassembled WGS sequence"/>
</dbReference>
<keyword evidence="1" id="KW-1133">Transmembrane helix</keyword>
<organism evidence="2 3">
    <name type="scientific">Anaeromicrobium sediminis</name>
    <dbReference type="NCBI Taxonomy" id="1478221"/>
    <lineage>
        <taxon>Bacteria</taxon>
        <taxon>Bacillati</taxon>
        <taxon>Bacillota</taxon>
        <taxon>Clostridia</taxon>
        <taxon>Peptostreptococcales</taxon>
        <taxon>Thermotaleaceae</taxon>
        <taxon>Anaeromicrobium</taxon>
    </lineage>
</organism>
<feature type="transmembrane region" description="Helical" evidence="1">
    <location>
        <begin position="458"/>
        <end position="489"/>
    </location>
</feature>
<evidence type="ECO:0008006" key="4">
    <source>
        <dbReference type="Google" id="ProtNLM"/>
    </source>
</evidence>
<feature type="transmembrane region" description="Helical" evidence="1">
    <location>
        <begin position="852"/>
        <end position="871"/>
    </location>
</feature>
<dbReference type="Gene3D" id="1.20.1640.10">
    <property type="entry name" value="Multidrug efflux transporter AcrB transmembrane domain"/>
    <property type="match status" value="2"/>
</dbReference>
<comment type="caution">
    <text evidence="2">The sequence shown here is derived from an EMBL/GenBank/DDBJ whole genome shotgun (WGS) entry which is preliminary data.</text>
</comment>
<feature type="transmembrane region" description="Helical" evidence="1">
    <location>
        <begin position="15"/>
        <end position="34"/>
    </location>
</feature>
<dbReference type="InterPro" id="IPR001036">
    <property type="entry name" value="Acrflvin-R"/>
</dbReference>
<evidence type="ECO:0000313" key="2">
    <source>
        <dbReference type="EMBL" id="PAB60489.1"/>
    </source>
</evidence>
<dbReference type="OrthoDB" id="9757876at2"/>
<reference evidence="2 3" key="1">
    <citation type="submission" date="2017-06" db="EMBL/GenBank/DDBJ databases">
        <title>Draft genome sequence of anaerobic fermentative bacterium Anaeromicrobium sediminis DY2726D isolated from West Pacific Ocean sediments.</title>
        <authorList>
            <person name="Zeng X."/>
        </authorList>
    </citation>
    <scope>NUCLEOTIDE SEQUENCE [LARGE SCALE GENOMIC DNA]</scope>
    <source>
        <strain evidence="2 3">DY2726D</strain>
    </source>
</reference>
<dbReference type="GO" id="GO:0042910">
    <property type="term" value="F:xenobiotic transmembrane transporter activity"/>
    <property type="evidence" value="ECO:0007669"/>
    <property type="project" value="TreeGrafter"/>
</dbReference>
<keyword evidence="1" id="KW-0812">Transmembrane</keyword>
<dbReference type="SUPFAM" id="SSF82693">
    <property type="entry name" value="Multidrug efflux transporter AcrB pore domain, PN1, PN2, PC1 and PC2 subdomains"/>
    <property type="match status" value="2"/>
</dbReference>
<dbReference type="SUPFAM" id="SSF82714">
    <property type="entry name" value="Multidrug efflux transporter AcrB TolC docking domain, DN and DC subdomains"/>
    <property type="match status" value="2"/>
</dbReference>
<dbReference type="EMBL" id="NIBG01000003">
    <property type="protein sequence ID" value="PAB60489.1"/>
    <property type="molecule type" value="Genomic_DNA"/>
</dbReference>
<feature type="transmembrane region" description="Helical" evidence="1">
    <location>
        <begin position="902"/>
        <end position="928"/>
    </location>
</feature>
<protein>
    <recommendedName>
        <fullName evidence="4">Transporter</fullName>
    </recommendedName>
</protein>
<dbReference type="SUPFAM" id="SSF82866">
    <property type="entry name" value="Multidrug efflux transporter AcrB transmembrane domain"/>
    <property type="match status" value="2"/>
</dbReference>
<keyword evidence="3" id="KW-1185">Reference proteome</keyword>
<dbReference type="Gene3D" id="3.30.70.1320">
    <property type="entry name" value="Multidrug efflux transporter AcrB pore domain like"/>
    <property type="match status" value="1"/>
</dbReference>
<proteinExistence type="predicted"/>
<gene>
    <name evidence="2" type="ORF">CCE28_06215</name>
</gene>
<evidence type="ECO:0000313" key="3">
    <source>
        <dbReference type="Proteomes" id="UP000216024"/>
    </source>
</evidence>
<dbReference type="PANTHER" id="PTHR32063:SF18">
    <property type="entry name" value="CATION EFFLUX SYSTEM PROTEIN"/>
    <property type="match status" value="1"/>
</dbReference>
<name>A0A267MLM5_9FIRM</name>
<feature type="transmembrane region" description="Helical" evidence="1">
    <location>
        <begin position="359"/>
        <end position="380"/>
    </location>
</feature>
<dbReference type="Gene3D" id="3.30.2090.10">
    <property type="entry name" value="Multidrug efflux transporter AcrB TolC docking domain, DN and DC subdomains"/>
    <property type="match status" value="2"/>
</dbReference>
<feature type="transmembrane region" description="Helical" evidence="1">
    <location>
        <begin position="878"/>
        <end position="896"/>
    </location>
</feature>
<accession>A0A267MLM5</accession>
<feature type="transmembrane region" description="Helical" evidence="1">
    <location>
        <begin position="953"/>
        <end position="972"/>
    </location>
</feature>
<dbReference type="PRINTS" id="PR00702">
    <property type="entry name" value="ACRIFLAVINRP"/>
</dbReference>
<dbReference type="GO" id="GO:0005886">
    <property type="term" value="C:plasma membrane"/>
    <property type="evidence" value="ECO:0007669"/>
    <property type="project" value="TreeGrafter"/>
</dbReference>
<dbReference type="AlphaFoldDB" id="A0A267MLM5"/>
<dbReference type="Gene3D" id="3.30.70.1430">
    <property type="entry name" value="Multidrug efflux transporter AcrB pore domain"/>
    <property type="match status" value="2"/>
</dbReference>
<dbReference type="InterPro" id="IPR027463">
    <property type="entry name" value="AcrB_DN_DC_subdom"/>
</dbReference>
<feature type="transmembrane region" description="Helical" evidence="1">
    <location>
        <begin position="518"/>
        <end position="538"/>
    </location>
</feature>
<dbReference type="RefSeq" id="WP_095132046.1">
    <property type="nucleotide sequence ID" value="NZ_NIBG01000003.1"/>
</dbReference>
<feature type="transmembrane region" description="Helical" evidence="1">
    <location>
        <begin position="334"/>
        <end position="352"/>
    </location>
</feature>
<feature type="transmembrane region" description="Helical" evidence="1">
    <location>
        <begin position="978"/>
        <end position="1004"/>
    </location>
</feature>
<evidence type="ECO:0000256" key="1">
    <source>
        <dbReference type="SAM" id="Phobius"/>
    </source>
</evidence>
<dbReference type="Pfam" id="PF00873">
    <property type="entry name" value="ACR_tran"/>
    <property type="match status" value="1"/>
</dbReference>
<dbReference type="PANTHER" id="PTHR32063">
    <property type="match status" value="1"/>
</dbReference>
<sequence>MSKGITHAAIKNKKMTILMIVLTLIVGLYSYYVLPRQESPDISAPVARITTVYPGAAPEDVEELVSKVIEDEVANVEGVDYVRSTSKSGLSTVIVYLKDGADPDESWDDLREKIQPVQGKLPSECRPIDINTNLVDTAGIIISMTGEGYSYQELASYADNFKKELSKIDGVKRFEINGELDKEISVEVDIDKLNHYGLSLDDIGNIIQSQNISIPSGDVDNGKSKISVQSNGTYESIDEIRNTILMSSGDGNILRLKDIASVEYEIDDSSPRFKQDGKDAVLLTGYFEETLNVVLVGNEVEDKIEELKGSLPGDIEFNEVIFQPKDVEKSINDFIINLIESIVFVILVVFFGMGGRNAIIVSTAIPLSICMSFVIMYFTGIKLEQMSISALIIALGMLVDNAIVVSDSIQGYIDDGLAKFEACVKGTKDVAMSMLTSTLTTVLAFAPLLFIGSAVGEYIFGVPSVVIIALMNSYVCAMITTPTLAYIFFKKSKKKAQKESKLRNFFDKLLKTAMKRKVAMIICAVIGFVSMGVALKGLEVSMFPKADKDLIYINITSENSSDLSLTEDIADNVVALMAEEPEVIETASGIGDSLPKFYMTVRSSSKSNDLAQVLLKIDLKESTRFKNRSELLVYLQDKLDKNIVGGKTKANLLDAGSGGDSPINIRLYSDSIEDLQIATDMLTEAIAGVEGTMNIDDDFASKEYQFKVNVDMDKASIYGISKYDVQGEVSRALRGKNSSTFRKNGNEYDIIVKSDITTKEDLENLAIKSSITGKKVLLKEVAEVSLEAQYPLIRRYDRERTSTITSDLKNGYTAGNVEKEIKKIVKDLDIPSNVRLDFDGEASSITDSFSDLGILSILSLLLIICVLVFQFNSYMQPIVILSTIPLATIGAVWSLFLTRQPLSFTAMLGLVSLLGIVVNNAIVLIDYINSERESGKSIDEACSSAVDRRFRPIMLSTTTTVIGLVPLVLAGGEMFRPMAIALMGGLSISTILTLVVVPTIYSMVENKMMKRKKKEKVA</sequence>
<feature type="transmembrane region" description="Helical" evidence="1">
    <location>
        <begin position="430"/>
        <end position="452"/>
    </location>
</feature>
<keyword evidence="1" id="KW-0472">Membrane</keyword>
<dbReference type="Gene3D" id="3.30.70.1440">
    <property type="entry name" value="Multidrug efflux transporter AcrB pore domain"/>
    <property type="match status" value="1"/>
</dbReference>